<dbReference type="AlphaFoldDB" id="A0A1C4D3Q8"/>
<protein>
    <submittedName>
        <fullName evidence="2">Uncharacterized protein</fullName>
    </submittedName>
</protein>
<feature type="transmembrane region" description="Helical" evidence="1">
    <location>
        <begin position="12"/>
        <end position="30"/>
    </location>
</feature>
<accession>A0A1C4D3Q8</accession>
<sequence>MILYWVGKKIVRILVVIIAIEVALIQVAIINDVHLVMGISIIKENVKVVASFQVADEMASYTSFI</sequence>
<keyword evidence="1" id="KW-0472">Membrane</keyword>
<reference evidence="2 3" key="1">
    <citation type="submission" date="2016-08" db="EMBL/GenBank/DDBJ databases">
        <authorList>
            <person name="Seilhamer J.J."/>
        </authorList>
    </citation>
    <scope>NUCLEOTIDE SEQUENCE [LARGE SCALE GENOMIC DNA]</scope>
    <source>
        <strain evidence="2 3">IEBC_T61001</strain>
    </source>
</reference>
<keyword evidence="1" id="KW-0812">Transmembrane</keyword>
<gene>
    <name evidence="2" type="ORF">BTT61001_02235</name>
</gene>
<dbReference type="EMBL" id="FMBI01000027">
    <property type="protein sequence ID" value="SCC26003.1"/>
    <property type="molecule type" value="Genomic_DNA"/>
</dbReference>
<proteinExistence type="predicted"/>
<evidence type="ECO:0000256" key="1">
    <source>
        <dbReference type="SAM" id="Phobius"/>
    </source>
</evidence>
<dbReference type="Proteomes" id="UP000195991">
    <property type="component" value="Unassembled WGS sequence"/>
</dbReference>
<evidence type="ECO:0000313" key="3">
    <source>
        <dbReference type="Proteomes" id="UP000195991"/>
    </source>
</evidence>
<name>A0A1C4D3Q8_BACTU</name>
<evidence type="ECO:0000313" key="2">
    <source>
        <dbReference type="EMBL" id="SCC26003.1"/>
    </source>
</evidence>
<organism evidence="2 3">
    <name type="scientific">Bacillus thuringiensis</name>
    <dbReference type="NCBI Taxonomy" id="1428"/>
    <lineage>
        <taxon>Bacteria</taxon>
        <taxon>Bacillati</taxon>
        <taxon>Bacillota</taxon>
        <taxon>Bacilli</taxon>
        <taxon>Bacillales</taxon>
        <taxon>Bacillaceae</taxon>
        <taxon>Bacillus</taxon>
        <taxon>Bacillus cereus group</taxon>
    </lineage>
</organism>
<keyword evidence="1" id="KW-1133">Transmembrane helix</keyword>